<keyword evidence="3" id="KW-1185">Reference proteome</keyword>
<dbReference type="AlphaFoldDB" id="A0A1L7XUS1"/>
<evidence type="ECO:0000313" key="2">
    <source>
        <dbReference type="EMBL" id="CZR68766.1"/>
    </source>
</evidence>
<dbReference type="EMBL" id="FJOG01000059">
    <property type="protein sequence ID" value="CZR68766.1"/>
    <property type="molecule type" value="Genomic_DNA"/>
</dbReference>
<name>A0A1L7XUS1_9HELO</name>
<dbReference type="Proteomes" id="UP000184330">
    <property type="component" value="Unassembled WGS sequence"/>
</dbReference>
<evidence type="ECO:0000256" key="1">
    <source>
        <dbReference type="SAM" id="MobiDB-lite"/>
    </source>
</evidence>
<organism evidence="2 3">
    <name type="scientific">Phialocephala subalpina</name>
    <dbReference type="NCBI Taxonomy" id="576137"/>
    <lineage>
        <taxon>Eukaryota</taxon>
        <taxon>Fungi</taxon>
        <taxon>Dikarya</taxon>
        <taxon>Ascomycota</taxon>
        <taxon>Pezizomycotina</taxon>
        <taxon>Leotiomycetes</taxon>
        <taxon>Helotiales</taxon>
        <taxon>Mollisiaceae</taxon>
        <taxon>Phialocephala</taxon>
        <taxon>Phialocephala fortinii species complex</taxon>
    </lineage>
</organism>
<feature type="region of interest" description="Disordered" evidence="1">
    <location>
        <begin position="194"/>
        <end position="213"/>
    </location>
</feature>
<gene>
    <name evidence="2" type="ORF">PAC_18665</name>
</gene>
<reference evidence="2 3" key="1">
    <citation type="submission" date="2016-03" db="EMBL/GenBank/DDBJ databases">
        <authorList>
            <person name="Ploux O."/>
        </authorList>
    </citation>
    <scope>NUCLEOTIDE SEQUENCE [LARGE SCALE GENOMIC DNA]</scope>
    <source>
        <strain evidence="2 3">UAMH 11012</strain>
    </source>
</reference>
<evidence type="ECO:0000313" key="3">
    <source>
        <dbReference type="Proteomes" id="UP000184330"/>
    </source>
</evidence>
<proteinExistence type="predicted"/>
<accession>A0A1L7XUS1</accession>
<feature type="compositionally biased region" description="Polar residues" evidence="1">
    <location>
        <begin position="202"/>
        <end position="211"/>
    </location>
</feature>
<protein>
    <submittedName>
        <fullName evidence="2">Uncharacterized protein</fullName>
    </submittedName>
</protein>
<sequence>MSRYDLDDSVFDAAIAQHKARISQLEERIAALGRFAPPAPTQDPNTLVELYVIRLQEHIRVLEKLFEDVSIGMQLKVTHMPAPVGQMVVDKPQRLNGNPFVQQGQIPEFAAGSQMAGNNAGPYGDLAPTEAARHILSRGSSAMWLQNNGHFHAPNLSRQHQHYVSATGQRLGMQNNSRSNTPHQPRPRVFQQIQPKPPALSGESSTNNATQFDPLRLGQQVRALQAIRQPFSNGNSIGDTIPFRAPPRGTFAVPGHPNRSAPSQQEPVPLSAFNSHMLPGVPTPKHVKIPVDVYSAQIAELESNRLLIFKLQARIAELEQAQQHQRNLSPSFKQELLLSPSPEPAPIDWSFIGYSDPDGETISKPPYPILPERRLRQFERIEPAQPALHDETLVQPPSAAVRSDGPFMQSSSVPAASGNLPTIGNKRRIDVQEVCVWGNVGQAMWRKMVAASTFYMSDSIKGEMLTAGPRLPELLVPWMEVMSDALDLDEYELIKNLTEPKRQHLFCAVTKEARKPLGYYYHKGKKIMKDVGEVGDQTWTARRKASKDNA</sequence>